<dbReference type="OrthoDB" id="771136at2759"/>
<dbReference type="PROSITE" id="PS00141">
    <property type="entry name" value="ASP_PROTEASE"/>
    <property type="match status" value="2"/>
</dbReference>
<dbReference type="FunFam" id="2.40.70.10:FF:000035">
    <property type="entry name" value="Plasmepsin-2"/>
    <property type="match status" value="1"/>
</dbReference>
<evidence type="ECO:0000256" key="14">
    <source>
        <dbReference type="PIRSR" id="PIRSR601461-2"/>
    </source>
</evidence>
<evidence type="ECO:0000256" key="13">
    <source>
        <dbReference type="PIRSR" id="PIRSR601461-1"/>
    </source>
</evidence>
<keyword evidence="8 15" id="KW-0378">Hydrolase</keyword>
<dbReference type="CDD" id="cd05471">
    <property type="entry name" value="pepsin_like"/>
    <property type="match status" value="1"/>
</dbReference>
<feature type="active site" evidence="13">
    <location>
        <position position="338"/>
    </location>
</feature>
<dbReference type="AlphaFoldDB" id="A0A024V0R3"/>
<name>A0A024V0R3_PLAFA</name>
<keyword evidence="9" id="KW-0735">Signal-anchor</keyword>
<dbReference type="InterPro" id="IPR034164">
    <property type="entry name" value="Pepsin-like_dom"/>
</dbReference>
<evidence type="ECO:0000256" key="15">
    <source>
        <dbReference type="RuleBase" id="RU000454"/>
    </source>
</evidence>
<keyword evidence="7 15" id="KW-0064">Aspartyl protease</keyword>
<organism evidence="18 19">
    <name type="scientific">Plasmodium falciparum Vietnam Oak-Knoll</name>
    <name type="common">FVO</name>
    <dbReference type="NCBI Taxonomy" id="1036723"/>
    <lineage>
        <taxon>Eukaryota</taxon>
        <taxon>Sar</taxon>
        <taxon>Alveolata</taxon>
        <taxon>Apicomplexa</taxon>
        <taxon>Aconoidasida</taxon>
        <taxon>Haemosporida</taxon>
        <taxon>Plasmodiidae</taxon>
        <taxon>Plasmodium</taxon>
        <taxon>Plasmodium (Laverania)</taxon>
    </lineage>
</organism>
<feature type="disulfide bond" evidence="14">
    <location>
        <begin position="171"/>
        <end position="176"/>
    </location>
</feature>
<comment type="similarity">
    <text evidence="3 15">Belongs to the peptidase A1 family.</text>
</comment>
<evidence type="ECO:0000256" key="12">
    <source>
        <dbReference type="ARBA" id="ARBA00023157"/>
    </source>
</evidence>
<dbReference type="EMBL" id="KI925146">
    <property type="protein sequence ID" value="ETW16436.1"/>
    <property type="molecule type" value="Genomic_DNA"/>
</dbReference>
<keyword evidence="10 16" id="KW-1133">Transmembrane helix</keyword>
<keyword evidence="4" id="KW-0926">Vacuole</keyword>
<evidence type="ECO:0000313" key="18">
    <source>
        <dbReference type="EMBL" id="ETW16436.1"/>
    </source>
</evidence>
<dbReference type="GO" id="GO:0016020">
    <property type="term" value="C:membrane"/>
    <property type="evidence" value="ECO:0007669"/>
    <property type="project" value="UniProtKB-SubCell"/>
</dbReference>
<proteinExistence type="inferred from homology"/>
<evidence type="ECO:0000259" key="17">
    <source>
        <dbReference type="PROSITE" id="PS51767"/>
    </source>
</evidence>
<evidence type="ECO:0000256" key="2">
    <source>
        <dbReference type="ARBA" id="ARBA00004606"/>
    </source>
</evidence>
<feature type="active site" evidence="13">
    <location>
        <position position="158"/>
    </location>
</feature>
<evidence type="ECO:0000256" key="10">
    <source>
        <dbReference type="ARBA" id="ARBA00022989"/>
    </source>
</evidence>
<evidence type="ECO:0000256" key="7">
    <source>
        <dbReference type="ARBA" id="ARBA00022750"/>
    </source>
</evidence>
<feature type="disulfide bond" evidence="14">
    <location>
        <begin position="373"/>
        <end position="409"/>
    </location>
</feature>
<evidence type="ECO:0000256" key="9">
    <source>
        <dbReference type="ARBA" id="ARBA00022968"/>
    </source>
</evidence>
<sequence length="453" mass="51490">MDITVREHDFKHGFIKSNSTFDGLNIDNSKNKKKIQKGFQILYVLLFCSVMCGLFYYVYENVWLQRDNEMNEILKNSEHLTIGFKVENAHDRILKTIKTHKLKNYIKESVNFLNSGLTKTNYLGSSNDNIELVDFQNIMFYGDAEVGDNQQPFTFILDTGSANLWVPSVKCTTAGCLTKHLYDSSKSRTYEKDGTKVEMNYVSGTVSGFFSKDLVTVGNLSLPYKFIEVIDTNGFEPTYTASTFDGILGLGWKDLSIGSVDPIVVELKNQNKIENALFTFYLPVHDKHTGFLTIGGIEERFYEGPLTYEKLNHDLYWQITLDAHVGNIMLEKANCIVDSGTSAITVPTDFLNKMLQNLDVIKVPFLPFYVTLCNNSKLPTFEFTSENGKYTLEPEYYLQHIEDVGPGLCMLNIIGLDFPVPTFILGDPFMRKYFTVFDYDNHSVGIALAKKNL</sequence>
<protein>
    <submittedName>
        <fullName evidence="18">Plasmepsin-2</fullName>
    </submittedName>
</protein>
<dbReference type="SMR" id="A0A024V0R3"/>
<dbReference type="PANTHER" id="PTHR47966">
    <property type="entry name" value="BETA-SITE APP-CLEAVING ENZYME, ISOFORM A-RELATED"/>
    <property type="match status" value="1"/>
</dbReference>
<reference evidence="18 19" key="2">
    <citation type="submission" date="2013-02" db="EMBL/GenBank/DDBJ databases">
        <title>The Genome Sequence of Plasmodium falciparum Vietnam Oak-Knoll (FVO).</title>
        <authorList>
            <consortium name="The Broad Institute Genome Sequencing Platform"/>
            <consortium name="The Broad Institute Genome Sequencing Center for Infectious Disease"/>
            <person name="Neafsey D."/>
            <person name="Cheeseman I."/>
            <person name="Volkman S."/>
            <person name="Adams J."/>
            <person name="Walker B."/>
            <person name="Young S.K."/>
            <person name="Zeng Q."/>
            <person name="Gargeya S."/>
            <person name="Fitzgerald M."/>
            <person name="Haas B."/>
            <person name="Abouelleil A."/>
            <person name="Alvarado L."/>
            <person name="Arachchi H.M."/>
            <person name="Berlin A.M."/>
            <person name="Chapman S.B."/>
            <person name="Dewar J."/>
            <person name="Goldberg J."/>
            <person name="Griggs A."/>
            <person name="Gujja S."/>
            <person name="Hansen M."/>
            <person name="Howarth C."/>
            <person name="Imamovic A."/>
            <person name="Larimer J."/>
            <person name="McCowan C."/>
            <person name="Murphy C."/>
            <person name="Neiman D."/>
            <person name="Pearson M."/>
            <person name="Priest M."/>
            <person name="Roberts A."/>
            <person name="Saif S."/>
            <person name="Shea T."/>
            <person name="Sisk P."/>
            <person name="Sykes S."/>
            <person name="Wortman J."/>
            <person name="Nusbaum C."/>
            <person name="Birren B."/>
        </authorList>
    </citation>
    <scope>NUCLEOTIDE SEQUENCE [LARGE SCALE GENOMIC DNA]</scope>
    <source>
        <strain evidence="19">Vietnam Oak-Knoll (FVO)</strain>
    </source>
</reference>
<dbReference type="GO" id="GO:0006508">
    <property type="term" value="P:proteolysis"/>
    <property type="evidence" value="ECO:0007669"/>
    <property type="project" value="UniProtKB-KW"/>
</dbReference>
<feature type="domain" description="Peptidase A1" evidence="17">
    <location>
        <begin position="140"/>
        <end position="447"/>
    </location>
</feature>
<keyword evidence="12 14" id="KW-1015">Disulfide bond</keyword>
<keyword evidence="6 16" id="KW-0812">Transmembrane</keyword>
<dbReference type="SUPFAM" id="SSF50630">
    <property type="entry name" value="Acid proteases"/>
    <property type="match status" value="1"/>
</dbReference>
<reference evidence="18 19" key="1">
    <citation type="submission" date="2013-02" db="EMBL/GenBank/DDBJ databases">
        <title>The Genome Annotation of Plasmodium falciparum Vietnam Oak-Knoll (FVO).</title>
        <authorList>
            <consortium name="The Broad Institute Genome Sequencing Platform"/>
            <consortium name="The Broad Institute Genome Sequencing Center for Infectious Disease"/>
            <person name="Neafsey D."/>
            <person name="Hoffman S."/>
            <person name="Volkman S."/>
            <person name="Rosenthal P."/>
            <person name="Walker B."/>
            <person name="Young S.K."/>
            <person name="Zeng Q."/>
            <person name="Gargeya S."/>
            <person name="Fitzgerald M."/>
            <person name="Haas B."/>
            <person name="Abouelleil A."/>
            <person name="Allen A.W."/>
            <person name="Alvarado L."/>
            <person name="Arachchi H.M."/>
            <person name="Berlin A.M."/>
            <person name="Chapman S.B."/>
            <person name="Gainer-Dewar J."/>
            <person name="Goldberg J."/>
            <person name="Griggs A."/>
            <person name="Gujja S."/>
            <person name="Hansen M."/>
            <person name="Howarth C."/>
            <person name="Imamovic A."/>
            <person name="Ireland A."/>
            <person name="Larimer J."/>
            <person name="McCowan C."/>
            <person name="Murphy C."/>
            <person name="Pearson M."/>
            <person name="Poon T.W."/>
            <person name="Priest M."/>
            <person name="Roberts A."/>
            <person name="Saif S."/>
            <person name="Shea T."/>
            <person name="Sisk P."/>
            <person name="Sykes S."/>
            <person name="Wortman J."/>
            <person name="Nusbaum C."/>
            <person name="Birren B."/>
        </authorList>
    </citation>
    <scope>NUCLEOTIDE SEQUENCE [LARGE SCALE GENOMIC DNA]</scope>
    <source>
        <strain evidence="19">Vietnam Oak-Knoll (FVO)</strain>
    </source>
</reference>
<dbReference type="PRINTS" id="PR00792">
    <property type="entry name" value="PEPSIN"/>
</dbReference>
<dbReference type="PROSITE" id="PS51767">
    <property type="entry name" value="PEPTIDASE_A1"/>
    <property type="match status" value="1"/>
</dbReference>
<gene>
    <name evidence="18" type="ORF">PFFVO_04693</name>
</gene>
<dbReference type="InterPro" id="IPR021109">
    <property type="entry name" value="Peptidase_aspartic_dom_sf"/>
</dbReference>
<dbReference type="InterPro" id="IPR001461">
    <property type="entry name" value="Aspartic_peptidase_A1"/>
</dbReference>
<dbReference type="GO" id="GO:0005775">
    <property type="term" value="C:vacuolar lumen"/>
    <property type="evidence" value="ECO:0007669"/>
    <property type="project" value="UniProtKB-SubCell"/>
</dbReference>
<dbReference type="Gene3D" id="2.40.70.10">
    <property type="entry name" value="Acid Proteases"/>
    <property type="match status" value="2"/>
</dbReference>
<feature type="transmembrane region" description="Helical" evidence="16">
    <location>
        <begin position="41"/>
        <end position="59"/>
    </location>
</feature>
<keyword evidence="5 15" id="KW-0645">Protease</keyword>
<dbReference type="GO" id="GO:0020020">
    <property type="term" value="C:food vacuole"/>
    <property type="evidence" value="ECO:0007669"/>
    <property type="project" value="UniProtKB-ARBA"/>
</dbReference>
<dbReference type="Pfam" id="PF00026">
    <property type="entry name" value="Asp"/>
    <property type="match status" value="1"/>
</dbReference>
<accession>A0A024V0R3</accession>
<evidence type="ECO:0000256" key="5">
    <source>
        <dbReference type="ARBA" id="ARBA00022670"/>
    </source>
</evidence>
<evidence type="ECO:0000256" key="8">
    <source>
        <dbReference type="ARBA" id="ARBA00022801"/>
    </source>
</evidence>
<dbReference type="Proteomes" id="UP000030690">
    <property type="component" value="Unassembled WGS sequence"/>
</dbReference>
<evidence type="ECO:0000256" key="4">
    <source>
        <dbReference type="ARBA" id="ARBA00022554"/>
    </source>
</evidence>
<evidence type="ECO:0000256" key="11">
    <source>
        <dbReference type="ARBA" id="ARBA00023136"/>
    </source>
</evidence>
<dbReference type="InterPro" id="IPR033121">
    <property type="entry name" value="PEPTIDASE_A1"/>
</dbReference>
<evidence type="ECO:0000256" key="1">
    <source>
        <dbReference type="ARBA" id="ARBA00004410"/>
    </source>
</evidence>
<evidence type="ECO:0000256" key="6">
    <source>
        <dbReference type="ARBA" id="ARBA00022692"/>
    </source>
</evidence>
<evidence type="ECO:0000313" key="19">
    <source>
        <dbReference type="Proteomes" id="UP000030690"/>
    </source>
</evidence>
<dbReference type="GO" id="GO:0004190">
    <property type="term" value="F:aspartic-type endopeptidase activity"/>
    <property type="evidence" value="ECO:0007669"/>
    <property type="project" value="UniProtKB-KW"/>
</dbReference>
<dbReference type="FunFam" id="2.40.70.10:FF:000038">
    <property type="entry name" value="Plasmepsin-2"/>
    <property type="match status" value="1"/>
</dbReference>
<dbReference type="PANTHER" id="PTHR47966:SF51">
    <property type="entry name" value="BETA-SITE APP-CLEAVING ENZYME, ISOFORM A-RELATED"/>
    <property type="match status" value="1"/>
</dbReference>
<keyword evidence="11 16" id="KW-0472">Membrane</keyword>
<comment type="subcellular location">
    <subcellularLocation>
        <location evidence="2">Membrane</location>
        <topology evidence="2">Single-pass type II membrane protein</topology>
    </subcellularLocation>
    <subcellularLocation>
        <location evidence="1">Vacuole lumen</location>
    </subcellularLocation>
</comment>
<evidence type="ECO:0000256" key="16">
    <source>
        <dbReference type="SAM" id="Phobius"/>
    </source>
</evidence>
<dbReference type="InterPro" id="IPR001969">
    <property type="entry name" value="Aspartic_peptidase_AS"/>
</dbReference>
<evidence type="ECO:0000256" key="3">
    <source>
        <dbReference type="ARBA" id="ARBA00007447"/>
    </source>
</evidence>